<gene>
    <name evidence="2" type="ORF">GALMADRAFT_252696</name>
</gene>
<sequence>MHSAGDSVEVRRRRRALRRDSNSETCDAAQRVLLVLWGKRGRGEGEDGQLSIAEYEIEAGGKCTRGRAGSNEIGIIGKCALQVAIYHGWPVAEGRKTDKMTVGPGPWGLGV</sequence>
<reference evidence="3" key="1">
    <citation type="journal article" date="2014" name="Proc. Natl. Acad. Sci. U.S.A.">
        <title>Extensive sampling of basidiomycete genomes demonstrates inadequacy of the white-rot/brown-rot paradigm for wood decay fungi.</title>
        <authorList>
            <person name="Riley R."/>
            <person name="Salamov A.A."/>
            <person name="Brown D.W."/>
            <person name="Nagy L.G."/>
            <person name="Floudas D."/>
            <person name="Held B.W."/>
            <person name="Levasseur A."/>
            <person name="Lombard V."/>
            <person name="Morin E."/>
            <person name="Otillar R."/>
            <person name="Lindquist E.A."/>
            <person name="Sun H."/>
            <person name="LaButti K.M."/>
            <person name="Schmutz J."/>
            <person name="Jabbour D."/>
            <person name="Luo H."/>
            <person name="Baker S.E."/>
            <person name="Pisabarro A.G."/>
            <person name="Walton J.D."/>
            <person name="Blanchette R.A."/>
            <person name="Henrissat B."/>
            <person name="Martin F."/>
            <person name="Cullen D."/>
            <person name="Hibbett D.S."/>
            <person name="Grigoriev I.V."/>
        </authorList>
    </citation>
    <scope>NUCLEOTIDE SEQUENCE [LARGE SCALE GENOMIC DNA]</scope>
    <source>
        <strain evidence="3">CBS 339.88</strain>
    </source>
</reference>
<feature type="region of interest" description="Disordered" evidence="1">
    <location>
        <begin position="1"/>
        <end position="23"/>
    </location>
</feature>
<dbReference type="HOGENOM" id="CLU_2158576_0_0_1"/>
<proteinExistence type="predicted"/>
<dbReference type="EMBL" id="KL142388">
    <property type="protein sequence ID" value="KDR72563.1"/>
    <property type="molecule type" value="Genomic_DNA"/>
</dbReference>
<accession>A0A067T0M3</accession>
<protein>
    <submittedName>
        <fullName evidence="2">Uncharacterized protein</fullName>
    </submittedName>
</protein>
<dbReference type="AlphaFoldDB" id="A0A067T0M3"/>
<evidence type="ECO:0000313" key="3">
    <source>
        <dbReference type="Proteomes" id="UP000027222"/>
    </source>
</evidence>
<dbReference type="Proteomes" id="UP000027222">
    <property type="component" value="Unassembled WGS sequence"/>
</dbReference>
<organism evidence="2 3">
    <name type="scientific">Galerina marginata (strain CBS 339.88)</name>
    <dbReference type="NCBI Taxonomy" id="685588"/>
    <lineage>
        <taxon>Eukaryota</taxon>
        <taxon>Fungi</taxon>
        <taxon>Dikarya</taxon>
        <taxon>Basidiomycota</taxon>
        <taxon>Agaricomycotina</taxon>
        <taxon>Agaricomycetes</taxon>
        <taxon>Agaricomycetidae</taxon>
        <taxon>Agaricales</taxon>
        <taxon>Agaricineae</taxon>
        <taxon>Strophariaceae</taxon>
        <taxon>Galerina</taxon>
    </lineage>
</organism>
<evidence type="ECO:0000313" key="2">
    <source>
        <dbReference type="EMBL" id="KDR72563.1"/>
    </source>
</evidence>
<evidence type="ECO:0000256" key="1">
    <source>
        <dbReference type="SAM" id="MobiDB-lite"/>
    </source>
</evidence>
<keyword evidence="3" id="KW-1185">Reference proteome</keyword>
<name>A0A067T0M3_GALM3</name>